<evidence type="ECO:0000256" key="1">
    <source>
        <dbReference type="SAM" id="Phobius"/>
    </source>
</evidence>
<gene>
    <name evidence="2" type="ordered locus">Mpet_2773</name>
</gene>
<dbReference type="AlphaFoldDB" id="E1RGY7"/>
<accession>E1RGY7</accession>
<evidence type="ECO:0000313" key="2">
    <source>
        <dbReference type="EMBL" id="ADN37516.1"/>
    </source>
</evidence>
<reference evidence="2 3" key="1">
    <citation type="journal article" date="2010" name="Stand. Genomic Sci.">
        <title>Complete genome sequence of Methanoplanus petrolearius type strain (SEBR 4847).</title>
        <authorList>
            <person name="Brambilla E."/>
            <person name="Djao O.D."/>
            <person name="Daligault H."/>
            <person name="Lapidus A."/>
            <person name="Lucas S."/>
            <person name="Hammon N."/>
            <person name="Nolan M."/>
            <person name="Tice H."/>
            <person name="Cheng J.F."/>
            <person name="Han C."/>
            <person name="Tapia R."/>
            <person name="Goodwin L."/>
            <person name="Pitluck S."/>
            <person name="Liolios K."/>
            <person name="Ivanova N."/>
            <person name="Mavromatis K."/>
            <person name="Mikhailova N."/>
            <person name="Pati A."/>
            <person name="Chen A."/>
            <person name="Palaniappan K."/>
            <person name="Land M."/>
            <person name="Hauser L."/>
            <person name="Chang Y.J."/>
            <person name="Jeffries C.D."/>
            <person name="Rohde M."/>
            <person name="Spring S."/>
            <person name="Sikorski J."/>
            <person name="Goker M."/>
            <person name="Woyke T."/>
            <person name="Bristow J."/>
            <person name="Eisen J.A."/>
            <person name="Markowitz V."/>
            <person name="Hugenholtz P."/>
            <person name="Kyrpides N.C."/>
            <person name="Klenk H.P."/>
        </authorList>
    </citation>
    <scope>NUCLEOTIDE SEQUENCE [LARGE SCALE GENOMIC DNA]</scope>
    <source>
        <strain evidence="3">DSM 11571 / OCM 486 / SEBR 4847</strain>
    </source>
</reference>
<dbReference type="EMBL" id="CP002117">
    <property type="protein sequence ID" value="ADN37516.1"/>
    <property type="molecule type" value="Genomic_DNA"/>
</dbReference>
<dbReference type="eggNOG" id="arCOG06193">
    <property type="taxonomic scope" value="Archaea"/>
</dbReference>
<sequence length="88" mass="9658">MSHRANKDYRIHVAVLVAILLIVAAISFFIPPDYIISRSPNPALKSCGSKGFAGWRECIGTRETAGKAGEGARFEILIPKTAFRIIEE</sequence>
<dbReference type="STRING" id="679926.Mpet_2773"/>
<protein>
    <submittedName>
        <fullName evidence="2">Uncharacterized protein</fullName>
    </submittedName>
</protein>
<name>E1RGY7_METP4</name>
<dbReference type="KEGG" id="mpi:Mpet_2773"/>
<keyword evidence="3" id="KW-1185">Reference proteome</keyword>
<keyword evidence="1" id="KW-0812">Transmembrane</keyword>
<proteinExistence type="predicted"/>
<dbReference type="HOGENOM" id="CLU_2461812_0_0_2"/>
<keyword evidence="1" id="KW-1133">Transmembrane helix</keyword>
<dbReference type="Proteomes" id="UP000006565">
    <property type="component" value="Chromosome"/>
</dbReference>
<feature type="transmembrane region" description="Helical" evidence="1">
    <location>
        <begin position="12"/>
        <end position="30"/>
    </location>
</feature>
<evidence type="ECO:0000313" key="3">
    <source>
        <dbReference type="Proteomes" id="UP000006565"/>
    </source>
</evidence>
<keyword evidence="1" id="KW-0472">Membrane</keyword>
<organism evidence="2 3">
    <name type="scientific">Methanolacinia petrolearia (strain DSM 11571 / OCM 486 / SEBR 4847)</name>
    <name type="common">Methanoplanus petrolearius</name>
    <dbReference type="NCBI Taxonomy" id="679926"/>
    <lineage>
        <taxon>Archaea</taxon>
        <taxon>Methanobacteriati</taxon>
        <taxon>Methanobacteriota</taxon>
        <taxon>Stenosarchaea group</taxon>
        <taxon>Methanomicrobia</taxon>
        <taxon>Methanomicrobiales</taxon>
        <taxon>Methanomicrobiaceae</taxon>
        <taxon>Methanolacinia</taxon>
    </lineage>
</organism>